<evidence type="ECO:0000313" key="1">
    <source>
        <dbReference type="EMBL" id="AFC29520.1"/>
    </source>
</evidence>
<dbReference type="HOGENOM" id="CLU_1271253_0_0_9"/>
<dbReference type="Proteomes" id="UP000007523">
    <property type="component" value="Chromosome"/>
</dbReference>
<proteinExistence type="predicted"/>
<evidence type="ECO:0000313" key="2">
    <source>
        <dbReference type="Proteomes" id="UP000007523"/>
    </source>
</evidence>
<accession>H6NFB1</accession>
<dbReference type="STRING" id="1116391.PM3016_2638"/>
<dbReference type="KEGG" id="pmq:PM3016_2638"/>
<protein>
    <submittedName>
        <fullName evidence="1">Uncharacterized protein</fullName>
    </submittedName>
</protein>
<gene>
    <name evidence="1" type="ORF">PM3016_2638</name>
</gene>
<name>H6NFB1_9BACL</name>
<dbReference type="AlphaFoldDB" id="H6NFB1"/>
<reference evidence="1 2" key="1">
    <citation type="journal article" date="2012" name="J. Bacteriol.">
        <title>Complete Genome Sequence of Paenibacillus mucilaginosus 3016, a Bacterium Functional as Microbial Fertilizer.</title>
        <authorList>
            <person name="Ma M."/>
            <person name="Wang Z."/>
            <person name="Li L."/>
            <person name="Jiang X."/>
            <person name="Guan D."/>
            <person name="Cao F."/>
            <person name="Chen H."/>
            <person name="Wang X."/>
            <person name="Shen D."/>
            <person name="Du B."/>
            <person name="Li J."/>
        </authorList>
    </citation>
    <scope>NUCLEOTIDE SEQUENCE [LARGE SCALE GENOMIC DNA]</scope>
    <source>
        <strain evidence="1 2">3016</strain>
    </source>
</reference>
<organism evidence="1 2">
    <name type="scientific">Paenibacillus mucilaginosus 3016</name>
    <dbReference type="NCBI Taxonomy" id="1116391"/>
    <lineage>
        <taxon>Bacteria</taxon>
        <taxon>Bacillati</taxon>
        <taxon>Bacillota</taxon>
        <taxon>Bacilli</taxon>
        <taxon>Bacillales</taxon>
        <taxon>Paenibacillaceae</taxon>
        <taxon>Paenibacillus</taxon>
    </lineage>
</organism>
<dbReference type="EMBL" id="CP003235">
    <property type="protein sequence ID" value="AFC29520.1"/>
    <property type="molecule type" value="Genomic_DNA"/>
</dbReference>
<keyword evidence="2" id="KW-1185">Reference proteome</keyword>
<sequence>MSGRLGVACSTLEEELLLPRRHLPGMLRSCYDRCKRCGRHPSVRRVPAGQVGCSDTDFRVRRPAEGGLVARRWIFRLTEAAFDRMSEASGSEHGFPCSPACRGRIGRSKTDFPSYRGCVRPNVQGFRLRTRIFRVRRPAEGGLAARRRIIRLTEAAFGRMSEASGSEHGFSAFAGLPRADWSTVYGKSGLRGLSPAAVRLSLSPYPPVRSTHLSQRR</sequence>